<gene>
    <name evidence="6" type="ORF">C8N30_0897</name>
</gene>
<name>A0A420DQA0_9RHOB</name>
<dbReference type="Pfam" id="PF02518">
    <property type="entry name" value="HATPase_c"/>
    <property type="match status" value="1"/>
</dbReference>
<dbReference type="OrthoDB" id="9795133at2"/>
<dbReference type="EMBL" id="RAQK01000001">
    <property type="protein sequence ID" value="RKE96339.1"/>
    <property type="molecule type" value="Genomic_DNA"/>
</dbReference>
<dbReference type="InterPro" id="IPR003594">
    <property type="entry name" value="HATPase_dom"/>
</dbReference>
<sequence>MTRSVAAAVAVPTGTAAQDTQDIDDFIYLMSHDVRASVRALLELPQWISEDLAEAGIEVTGSVAQSIEMMNRHTARLDRMLTDLLAYSRVGRLQEVVRVDLDASLEEVLSGLCLPDSILVTRDFGCRAAMMGEQDALMLWSALIGNAVKHHDKPAIGITVKTRQEGGMIRITVCDDGPGIPQRFYSKALGAMTTLRPRDEIEGTGMGLANVRKLAQHYGGSVELSKVQSDQRGLRVDVVIPHGCATD</sequence>
<dbReference type="STRING" id="1443111.Z949_2891"/>
<dbReference type="InterPro" id="IPR036890">
    <property type="entry name" value="HATPase_C_sf"/>
</dbReference>
<dbReference type="Gene3D" id="1.10.287.130">
    <property type="match status" value="1"/>
</dbReference>
<keyword evidence="4 6" id="KW-0418">Kinase</keyword>
<dbReference type="SUPFAM" id="SSF47384">
    <property type="entry name" value="Homodimeric domain of signal transducing histidine kinase"/>
    <property type="match status" value="1"/>
</dbReference>
<dbReference type="SMART" id="SM00387">
    <property type="entry name" value="HATPase_c"/>
    <property type="match status" value="1"/>
</dbReference>
<accession>A0A420DQA0</accession>
<comment type="caution">
    <text evidence="6">The sequence shown here is derived from an EMBL/GenBank/DDBJ whole genome shotgun (WGS) entry which is preliminary data.</text>
</comment>
<dbReference type="InterPro" id="IPR036097">
    <property type="entry name" value="HisK_dim/P_sf"/>
</dbReference>
<evidence type="ECO:0000256" key="3">
    <source>
        <dbReference type="ARBA" id="ARBA00022679"/>
    </source>
</evidence>
<evidence type="ECO:0000256" key="4">
    <source>
        <dbReference type="ARBA" id="ARBA00022777"/>
    </source>
</evidence>
<dbReference type="Gene3D" id="3.30.565.10">
    <property type="entry name" value="Histidine kinase-like ATPase, C-terminal domain"/>
    <property type="match status" value="1"/>
</dbReference>
<dbReference type="GO" id="GO:0030295">
    <property type="term" value="F:protein kinase activator activity"/>
    <property type="evidence" value="ECO:0007669"/>
    <property type="project" value="TreeGrafter"/>
</dbReference>
<dbReference type="PANTHER" id="PTHR42878:SF15">
    <property type="entry name" value="BACTERIOPHYTOCHROME"/>
    <property type="match status" value="1"/>
</dbReference>
<dbReference type="GO" id="GO:0000155">
    <property type="term" value="F:phosphorelay sensor kinase activity"/>
    <property type="evidence" value="ECO:0007669"/>
    <property type="project" value="InterPro"/>
</dbReference>
<dbReference type="CDD" id="cd00082">
    <property type="entry name" value="HisKA"/>
    <property type="match status" value="1"/>
</dbReference>
<reference evidence="6 7" key="1">
    <citation type="submission" date="2018-09" db="EMBL/GenBank/DDBJ databases">
        <title>Genomic Encyclopedia of Archaeal and Bacterial Type Strains, Phase II (KMG-II): from individual species to whole genera.</title>
        <authorList>
            <person name="Goeker M."/>
        </authorList>
    </citation>
    <scope>NUCLEOTIDE SEQUENCE [LARGE SCALE GENOMIC DNA]</scope>
    <source>
        <strain evidence="6 7">DSM 11458</strain>
    </source>
</reference>
<dbReference type="EC" id="2.7.13.3" evidence="2"/>
<dbReference type="SUPFAM" id="SSF55874">
    <property type="entry name" value="ATPase domain of HSP90 chaperone/DNA topoisomerase II/histidine kinase"/>
    <property type="match status" value="1"/>
</dbReference>
<keyword evidence="3" id="KW-0808">Transferase</keyword>
<dbReference type="InterPro" id="IPR003661">
    <property type="entry name" value="HisK_dim/P_dom"/>
</dbReference>
<dbReference type="GO" id="GO:0007234">
    <property type="term" value="P:osmosensory signaling via phosphorelay pathway"/>
    <property type="evidence" value="ECO:0007669"/>
    <property type="project" value="TreeGrafter"/>
</dbReference>
<proteinExistence type="predicted"/>
<dbReference type="InterPro" id="IPR005467">
    <property type="entry name" value="His_kinase_dom"/>
</dbReference>
<dbReference type="PROSITE" id="PS50109">
    <property type="entry name" value="HIS_KIN"/>
    <property type="match status" value="1"/>
</dbReference>
<evidence type="ECO:0000256" key="2">
    <source>
        <dbReference type="ARBA" id="ARBA00012438"/>
    </source>
</evidence>
<evidence type="ECO:0000313" key="7">
    <source>
        <dbReference type="Proteomes" id="UP000284407"/>
    </source>
</evidence>
<dbReference type="PANTHER" id="PTHR42878">
    <property type="entry name" value="TWO-COMPONENT HISTIDINE KINASE"/>
    <property type="match status" value="1"/>
</dbReference>
<protein>
    <recommendedName>
        <fullName evidence="2">histidine kinase</fullName>
        <ecNumber evidence="2">2.7.13.3</ecNumber>
    </recommendedName>
</protein>
<evidence type="ECO:0000256" key="1">
    <source>
        <dbReference type="ARBA" id="ARBA00000085"/>
    </source>
</evidence>
<evidence type="ECO:0000313" key="6">
    <source>
        <dbReference type="EMBL" id="RKE96339.1"/>
    </source>
</evidence>
<evidence type="ECO:0000259" key="5">
    <source>
        <dbReference type="PROSITE" id="PS50109"/>
    </source>
</evidence>
<keyword evidence="7" id="KW-1185">Reference proteome</keyword>
<dbReference type="GO" id="GO:0000156">
    <property type="term" value="F:phosphorelay response regulator activity"/>
    <property type="evidence" value="ECO:0007669"/>
    <property type="project" value="TreeGrafter"/>
</dbReference>
<organism evidence="6 7">
    <name type="scientific">Sulfitobacter guttiformis</name>
    <dbReference type="NCBI Taxonomy" id="74349"/>
    <lineage>
        <taxon>Bacteria</taxon>
        <taxon>Pseudomonadati</taxon>
        <taxon>Pseudomonadota</taxon>
        <taxon>Alphaproteobacteria</taxon>
        <taxon>Rhodobacterales</taxon>
        <taxon>Roseobacteraceae</taxon>
        <taxon>Sulfitobacter</taxon>
    </lineage>
</organism>
<comment type="catalytic activity">
    <reaction evidence="1">
        <text>ATP + protein L-histidine = ADP + protein N-phospho-L-histidine.</text>
        <dbReference type="EC" id="2.7.13.3"/>
    </reaction>
</comment>
<dbReference type="AlphaFoldDB" id="A0A420DQA0"/>
<dbReference type="InterPro" id="IPR050351">
    <property type="entry name" value="BphY/WalK/GraS-like"/>
</dbReference>
<dbReference type="RefSeq" id="WP_025063284.1">
    <property type="nucleotide sequence ID" value="NZ_RAQK01000001.1"/>
</dbReference>
<feature type="domain" description="Histidine kinase" evidence="5">
    <location>
        <begin position="29"/>
        <end position="244"/>
    </location>
</feature>
<dbReference type="Proteomes" id="UP000284407">
    <property type="component" value="Unassembled WGS sequence"/>
</dbReference>